<evidence type="ECO:0000313" key="2">
    <source>
        <dbReference type="EMBL" id="KAK9058410.1"/>
    </source>
</evidence>
<protein>
    <recommendedName>
        <fullName evidence="4">Maternal effect embryo arrest 22</fullName>
    </recommendedName>
</protein>
<evidence type="ECO:0000313" key="3">
    <source>
        <dbReference type="Proteomes" id="UP001408789"/>
    </source>
</evidence>
<feature type="coiled-coil region" evidence="1">
    <location>
        <begin position="194"/>
        <end position="317"/>
    </location>
</feature>
<feature type="coiled-coil region" evidence="1">
    <location>
        <begin position="11"/>
        <end position="94"/>
    </location>
</feature>
<feature type="coiled-coil region" evidence="1">
    <location>
        <begin position="118"/>
        <end position="170"/>
    </location>
</feature>
<dbReference type="PANTHER" id="PTHR35480">
    <property type="entry name" value="MATERNAL EFFECT EMBRYO ARREST 22"/>
    <property type="match status" value="1"/>
</dbReference>
<evidence type="ECO:0008006" key="4">
    <source>
        <dbReference type="Google" id="ProtNLM"/>
    </source>
</evidence>
<sequence length="1014" mass="113647">MKVESTTNPCCRVLQQKVKKMEDARAALKKALGIYEQQFDKMEDERSKLNKDFDELKLQMDDERKENEKESAARVSMENEISALKAEILSLSKKGGSVVSENVSEEELVLYNKGRGVFDKEKEKRAEAEQELSNLKAQLFNIETEKKKLMQDLQIEKKRAGEMLKTAETKQAEVEVLKAEKKNNNDLCLLKHEHQNLETQVGRLKELLENERKRAESEKKKAHKMEEMLKDEQSRVAASEQELSNVKTQLVNLDTEKKKLIQDFQKEIVRADSEKKRADETYKLQAMKEKSRADNLARQLEDAKKRTTNEHKVIQDLVSSINLPDTMKANSSEMKLLKKRLRLEKARVEYYKQVAKHEKKCRKTVEEVLHRVGLCSCFNITNVGNSCLEKDDNMNPTRKFMRTGSRKELAKPTKPCEYIKPNIDISTPSLPISGTCTESTSVGGGHTGKSTVAYISEQLCSEGKKWHAKIAKNMSELHGMLGNNDKPLAIEKNKEGRKTTDSENVDFNAILEKTCNDDVESFEKMFDGDCMKLLNFDSEAEEERYRVAVERPLSPTLPNVEFESSNLMDLDDSRSSESWSIVVFSDITEDSGSLSKIFHMTKAFSSRCCALSQIDLAFKTVISTLSADEILSPKEKVCVFFSLFLKSFSSFALTNFNHAIGGNFFSSSIHTFSGKLKNVMSDLETRTKFAKVCALEELMSLIQSFLINGEILVCSNDTSSETLLSLPDSKAASVHELVVGAVLLASVCEAFDRVDFICEISYTISRITTSCCSTLTLLLHVFAYACEEKLLHHGGDYALIMTAIKSLVTYFERENLSSSCAAKCPFSVGAISMVELASLLLKKLSECSIQMFGMVTYKSLTVPDDLVDVLSLLELLATKMSWGWVCKNIVTELLKMLETCAMEAPMTSIFVLLGQMTRLGIDANGFEDAGVESIRVKLISFLSQGGTSNKFSLPVQLAAVNALLATTPLGFQEICTNSSIQVQPPVGFATAATDCIQRWFSLLSDEHKSLSVRL</sequence>
<gene>
    <name evidence="2" type="ORF">SSX86_023252</name>
</gene>
<dbReference type="Proteomes" id="UP001408789">
    <property type="component" value="Unassembled WGS sequence"/>
</dbReference>
<evidence type="ECO:0000256" key="1">
    <source>
        <dbReference type="SAM" id="Coils"/>
    </source>
</evidence>
<keyword evidence="1" id="KW-0175">Coiled coil</keyword>
<dbReference type="EMBL" id="JBCNJP010000023">
    <property type="protein sequence ID" value="KAK9058410.1"/>
    <property type="molecule type" value="Genomic_DNA"/>
</dbReference>
<organism evidence="2 3">
    <name type="scientific">Deinandra increscens subsp. villosa</name>
    <dbReference type="NCBI Taxonomy" id="3103831"/>
    <lineage>
        <taxon>Eukaryota</taxon>
        <taxon>Viridiplantae</taxon>
        <taxon>Streptophyta</taxon>
        <taxon>Embryophyta</taxon>
        <taxon>Tracheophyta</taxon>
        <taxon>Spermatophyta</taxon>
        <taxon>Magnoliopsida</taxon>
        <taxon>eudicotyledons</taxon>
        <taxon>Gunneridae</taxon>
        <taxon>Pentapetalae</taxon>
        <taxon>asterids</taxon>
        <taxon>campanulids</taxon>
        <taxon>Asterales</taxon>
        <taxon>Asteraceae</taxon>
        <taxon>Asteroideae</taxon>
        <taxon>Heliantheae alliance</taxon>
        <taxon>Madieae</taxon>
        <taxon>Madiinae</taxon>
        <taxon>Deinandra</taxon>
    </lineage>
</organism>
<comment type="caution">
    <text evidence="2">The sequence shown here is derived from an EMBL/GenBank/DDBJ whole genome shotgun (WGS) entry which is preliminary data.</text>
</comment>
<name>A0AAP0GTA4_9ASTR</name>
<dbReference type="AlphaFoldDB" id="A0AAP0GTA4"/>
<reference evidence="2 3" key="1">
    <citation type="submission" date="2024-04" db="EMBL/GenBank/DDBJ databases">
        <title>The reference genome of an endangered Asteraceae, Deinandra increscens subsp. villosa, native to the Central Coast of California.</title>
        <authorList>
            <person name="Guilliams M."/>
            <person name="Hasenstab-Lehman K."/>
            <person name="Meyer R."/>
            <person name="Mcevoy S."/>
        </authorList>
    </citation>
    <scope>NUCLEOTIDE SEQUENCE [LARGE SCALE GENOMIC DNA]</scope>
    <source>
        <tissue evidence="2">Leaf</tissue>
    </source>
</reference>
<keyword evidence="3" id="KW-1185">Reference proteome</keyword>
<proteinExistence type="predicted"/>
<accession>A0AAP0GTA4</accession>
<dbReference type="PANTHER" id="PTHR35480:SF1">
    <property type="entry name" value="MATERNAL EFFECT EMBRYO ARREST 22"/>
    <property type="match status" value="1"/>
</dbReference>